<organism evidence="1 2">
    <name type="scientific">Arthrobacter citreus</name>
    <dbReference type="NCBI Taxonomy" id="1670"/>
    <lineage>
        <taxon>Bacteria</taxon>
        <taxon>Bacillati</taxon>
        <taxon>Actinomycetota</taxon>
        <taxon>Actinomycetes</taxon>
        <taxon>Micrococcales</taxon>
        <taxon>Micrococcaceae</taxon>
        <taxon>Arthrobacter</taxon>
    </lineage>
</organism>
<dbReference type="InterPro" id="IPR036412">
    <property type="entry name" value="HAD-like_sf"/>
</dbReference>
<dbReference type="RefSeq" id="WP_342025259.1">
    <property type="nucleotide sequence ID" value="NZ_CP151657.1"/>
</dbReference>
<evidence type="ECO:0000313" key="2">
    <source>
        <dbReference type="Proteomes" id="UP001448858"/>
    </source>
</evidence>
<dbReference type="NCBIfam" id="TIGR01509">
    <property type="entry name" value="HAD-SF-IA-v3"/>
    <property type="match status" value="1"/>
</dbReference>
<dbReference type="CDD" id="cd02603">
    <property type="entry name" value="HAD_sEH-N_like"/>
    <property type="match status" value="1"/>
</dbReference>
<proteinExistence type="predicted"/>
<dbReference type="InterPro" id="IPR023214">
    <property type="entry name" value="HAD_sf"/>
</dbReference>
<dbReference type="InterPro" id="IPR006439">
    <property type="entry name" value="HAD-SF_hydro_IA"/>
</dbReference>
<reference evidence="1 2" key="1">
    <citation type="submission" date="2024-04" db="EMBL/GenBank/DDBJ databases">
        <title>Arthrobacter sp. from Plains bison fecal sample.</title>
        <authorList>
            <person name="Ruzzini A."/>
        </authorList>
    </citation>
    <scope>NUCLEOTIDE SEQUENCE [LARGE SCALE GENOMIC DNA]</scope>
    <source>
        <strain evidence="1 2">EINP1</strain>
    </source>
</reference>
<gene>
    <name evidence="1" type="ORF">AAE021_08965</name>
</gene>
<dbReference type="Pfam" id="PF00702">
    <property type="entry name" value="Hydrolase"/>
    <property type="match status" value="1"/>
</dbReference>
<accession>A0ABZ2ZZU4</accession>
<dbReference type="PANTHER" id="PTHR43611">
    <property type="entry name" value="ALPHA-D-GLUCOSE 1-PHOSPHATE PHOSPHATASE"/>
    <property type="match status" value="1"/>
</dbReference>
<dbReference type="PANTHER" id="PTHR43611:SF3">
    <property type="entry name" value="FLAVIN MONONUCLEOTIDE HYDROLASE 1, CHLOROPLATIC"/>
    <property type="match status" value="1"/>
</dbReference>
<dbReference type="Proteomes" id="UP001448858">
    <property type="component" value="Chromosome"/>
</dbReference>
<dbReference type="Gene3D" id="3.40.50.1000">
    <property type="entry name" value="HAD superfamily/HAD-like"/>
    <property type="match status" value="1"/>
</dbReference>
<protein>
    <submittedName>
        <fullName evidence="1">HAD family phosphatase</fullName>
    </submittedName>
</protein>
<dbReference type="InterPro" id="IPR023198">
    <property type="entry name" value="PGP-like_dom2"/>
</dbReference>
<dbReference type="Gene3D" id="1.10.150.240">
    <property type="entry name" value="Putative phosphatase, domain 2"/>
    <property type="match status" value="1"/>
</dbReference>
<sequence length="204" mass="22871">MSRLSRPGAWYLFDYGMVISTEPTPADWRALHRVTGLDLQPPGSSYWARRRDFDAGTVDPEQYWSGVLGRAPDQKELRKLEALDAAQWSHLNPNTLAVLDTLRQEGASLALLSNMPAAMSRRYTAEAAWPRYFARLYFSGQLGMIKPDPRIFGHVATDLKARPADIVFIDDNALNIATAKEQGFQTVLHTGTIDLRAELARLAR</sequence>
<dbReference type="SUPFAM" id="SSF56784">
    <property type="entry name" value="HAD-like"/>
    <property type="match status" value="1"/>
</dbReference>
<evidence type="ECO:0000313" key="1">
    <source>
        <dbReference type="EMBL" id="WZP17666.1"/>
    </source>
</evidence>
<name>A0ABZ2ZZU4_9MICC</name>
<dbReference type="EMBL" id="CP151657">
    <property type="protein sequence ID" value="WZP17666.1"/>
    <property type="molecule type" value="Genomic_DNA"/>
</dbReference>
<keyword evidence="2" id="KW-1185">Reference proteome</keyword>
<dbReference type="PRINTS" id="PR00413">
    <property type="entry name" value="HADHALOGNASE"/>
</dbReference>